<name>A0A7S2NK97_9DINO</name>
<dbReference type="PANTHER" id="PTHR33406">
    <property type="entry name" value="MEMBRANE PROTEIN MJ1562-RELATED"/>
    <property type="match status" value="1"/>
</dbReference>
<evidence type="ECO:0000256" key="8">
    <source>
        <dbReference type="SAM" id="Phobius"/>
    </source>
</evidence>
<organism evidence="10">
    <name type="scientific">Zooxanthella nutricula</name>
    <dbReference type="NCBI Taxonomy" id="1333877"/>
    <lineage>
        <taxon>Eukaryota</taxon>
        <taxon>Sar</taxon>
        <taxon>Alveolata</taxon>
        <taxon>Dinophyceae</taxon>
        <taxon>Peridiniales</taxon>
        <taxon>Peridiniales incertae sedis</taxon>
        <taxon>Zooxanthella</taxon>
    </lineage>
</organism>
<feature type="region of interest" description="Disordered" evidence="7">
    <location>
        <begin position="434"/>
        <end position="453"/>
    </location>
</feature>
<feature type="transmembrane region" description="Helical" evidence="8">
    <location>
        <begin position="345"/>
        <end position="367"/>
    </location>
</feature>
<evidence type="ECO:0000256" key="4">
    <source>
        <dbReference type="ARBA" id="ARBA00022692"/>
    </source>
</evidence>
<comment type="subcellular location">
    <subcellularLocation>
        <location evidence="1">Cell membrane</location>
        <topology evidence="1">Multi-pass membrane protein</topology>
    </subcellularLocation>
</comment>
<feature type="domain" description="Membrane transport protein MMPL" evidence="9">
    <location>
        <begin position="160"/>
        <end position="406"/>
    </location>
</feature>
<dbReference type="InterPro" id="IPR004869">
    <property type="entry name" value="MMPL_dom"/>
</dbReference>
<feature type="transmembrane region" description="Helical" evidence="8">
    <location>
        <begin position="232"/>
        <end position="253"/>
    </location>
</feature>
<evidence type="ECO:0000256" key="2">
    <source>
        <dbReference type="ARBA" id="ARBA00010157"/>
    </source>
</evidence>
<dbReference type="InterPro" id="IPR050545">
    <property type="entry name" value="Mycobact_MmpL"/>
</dbReference>
<evidence type="ECO:0000313" key="10">
    <source>
        <dbReference type="EMBL" id="CAD9544445.1"/>
    </source>
</evidence>
<feature type="transmembrane region" description="Helical" evidence="8">
    <location>
        <begin position="379"/>
        <end position="406"/>
    </location>
</feature>
<dbReference type="Gene3D" id="1.20.1640.10">
    <property type="entry name" value="Multidrug efflux transporter AcrB transmembrane domain"/>
    <property type="match status" value="1"/>
</dbReference>
<evidence type="ECO:0000256" key="3">
    <source>
        <dbReference type="ARBA" id="ARBA00022475"/>
    </source>
</evidence>
<evidence type="ECO:0000256" key="7">
    <source>
        <dbReference type="SAM" id="MobiDB-lite"/>
    </source>
</evidence>
<proteinExistence type="inferred from homology"/>
<keyword evidence="4 8" id="KW-0812">Transmembrane</keyword>
<dbReference type="EMBL" id="HBGW01026587">
    <property type="protein sequence ID" value="CAD9544445.1"/>
    <property type="molecule type" value="Transcribed_RNA"/>
</dbReference>
<protein>
    <recommendedName>
        <fullName evidence="9">Membrane transport protein MMPL domain-containing protein</fullName>
    </recommendedName>
</protein>
<evidence type="ECO:0000259" key="9">
    <source>
        <dbReference type="Pfam" id="PF03176"/>
    </source>
</evidence>
<keyword evidence="5 8" id="KW-1133">Transmembrane helix</keyword>
<keyword evidence="3" id="KW-1003">Cell membrane</keyword>
<evidence type="ECO:0000256" key="1">
    <source>
        <dbReference type="ARBA" id="ARBA00004651"/>
    </source>
</evidence>
<gene>
    <name evidence="10" type="ORF">BRAN1462_LOCUS16911</name>
</gene>
<dbReference type="Pfam" id="PF03176">
    <property type="entry name" value="MMPL"/>
    <property type="match status" value="1"/>
</dbReference>
<feature type="compositionally biased region" description="Acidic residues" evidence="7">
    <location>
        <begin position="444"/>
        <end position="453"/>
    </location>
</feature>
<feature type="transmembrane region" description="Helical" evidence="8">
    <location>
        <begin position="301"/>
        <end position="324"/>
    </location>
</feature>
<dbReference type="GO" id="GO:0005886">
    <property type="term" value="C:plasma membrane"/>
    <property type="evidence" value="ECO:0007669"/>
    <property type="project" value="UniProtKB-SubCell"/>
</dbReference>
<accession>A0A7S2NK97</accession>
<reference evidence="10" key="1">
    <citation type="submission" date="2021-01" db="EMBL/GenBank/DDBJ databases">
        <authorList>
            <person name="Corre E."/>
            <person name="Pelletier E."/>
            <person name="Niang G."/>
            <person name="Scheremetjew M."/>
            <person name="Finn R."/>
            <person name="Kale V."/>
            <person name="Holt S."/>
            <person name="Cochrane G."/>
            <person name="Meng A."/>
            <person name="Brown T."/>
            <person name="Cohen L."/>
        </authorList>
    </citation>
    <scope>NUCLEOTIDE SEQUENCE</scope>
    <source>
        <strain evidence="10">RCC3387</strain>
    </source>
</reference>
<dbReference type="SUPFAM" id="SSF82866">
    <property type="entry name" value="Multidrug efflux transporter AcrB transmembrane domain"/>
    <property type="match status" value="1"/>
</dbReference>
<keyword evidence="6 8" id="KW-0472">Membrane</keyword>
<evidence type="ECO:0000256" key="5">
    <source>
        <dbReference type="ARBA" id="ARBA00022989"/>
    </source>
</evidence>
<dbReference type="AlphaFoldDB" id="A0A7S2NK97"/>
<sequence>MSPLTLRMSDNFDFYNFKFKMGHSYELTMPRTAHEWGTLMTIQRDFPSASGILMPLMIMMTGASSGNGTSWAPVDGQPLDVATQDAFNINCQMADALIAATKGKPWAIGENNMLSATFHGFDESENKVKCMHAWQLDFVRKNYISTHFLLSHTSKHLREMWDQVVSAHEHAMLTFVFPQMDPFSPKAFKLVTDVRAALEVQTQIIRQTHPGVTFLAFSPGSVLLDLIDVTSGQLPICFIGCAVVCLTLIALWFGSALIPFKLLLTVVVPITWTYGAGLYVYEDGCLNFLNFPGLGTTRDAGIDWTVPMFTLTFMMGLALDYEIFLFERVREFREEGFGDKEAIQLGLAATGGTISSAGLIMALTFLAQLLGSIPVTNQIGFILVFSIVVDTFVVRSILVPAMLSLWPCTNYWPSEMPPVLYEWLETDVAHSARSRDGAYKAQQDEEEDDDDDF</sequence>
<evidence type="ECO:0000256" key="6">
    <source>
        <dbReference type="ARBA" id="ARBA00023136"/>
    </source>
</evidence>
<comment type="similarity">
    <text evidence="2">Belongs to the resistance-nodulation-cell division (RND) (TC 2.A.6) family. MmpL subfamily.</text>
</comment>
<dbReference type="PANTHER" id="PTHR33406:SF6">
    <property type="entry name" value="MEMBRANE PROTEIN YDGH-RELATED"/>
    <property type="match status" value="1"/>
</dbReference>
<feature type="transmembrane region" description="Helical" evidence="8">
    <location>
        <begin position="260"/>
        <end position="281"/>
    </location>
</feature>